<dbReference type="RefSeq" id="WP_210683251.1">
    <property type="nucleotide sequence ID" value="NZ_JAGMWN010000010.1"/>
</dbReference>
<reference evidence="1" key="1">
    <citation type="submission" date="2021-04" db="EMBL/GenBank/DDBJ databases">
        <authorList>
            <person name="Zhang D.-C."/>
        </authorList>
    </citation>
    <scope>NUCLEOTIDE SEQUENCE</scope>
    <source>
        <strain evidence="1">CGMCC 1.15697</strain>
    </source>
</reference>
<dbReference type="Proteomes" id="UP000672602">
    <property type="component" value="Unassembled WGS sequence"/>
</dbReference>
<dbReference type="Pfam" id="PF16156">
    <property type="entry name" value="DUF4864"/>
    <property type="match status" value="1"/>
</dbReference>
<proteinExistence type="predicted"/>
<accession>A0A8J7V430</accession>
<dbReference type="AlphaFoldDB" id="A0A8J7V430"/>
<dbReference type="InterPro" id="IPR032347">
    <property type="entry name" value="DUF4864"/>
</dbReference>
<gene>
    <name evidence="1" type="ORF">KAJ83_16680</name>
</gene>
<name>A0A8J7V430_9PROT</name>
<organism evidence="1 2">
    <name type="scientific">Marivibrio halodurans</name>
    <dbReference type="NCBI Taxonomy" id="2039722"/>
    <lineage>
        <taxon>Bacteria</taxon>
        <taxon>Pseudomonadati</taxon>
        <taxon>Pseudomonadota</taxon>
        <taxon>Alphaproteobacteria</taxon>
        <taxon>Rhodospirillales</taxon>
        <taxon>Rhodospirillaceae</taxon>
        <taxon>Marivibrio</taxon>
    </lineage>
</organism>
<protein>
    <submittedName>
        <fullName evidence="1">DUF4864 domain-containing protein</fullName>
    </submittedName>
</protein>
<keyword evidence="2" id="KW-1185">Reference proteome</keyword>
<evidence type="ECO:0000313" key="2">
    <source>
        <dbReference type="Proteomes" id="UP000672602"/>
    </source>
</evidence>
<evidence type="ECO:0000313" key="1">
    <source>
        <dbReference type="EMBL" id="MBP5858657.1"/>
    </source>
</evidence>
<dbReference type="EMBL" id="JAGMWN010000010">
    <property type="protein sequence ID" value="MBP5858657.1"/>
    <property type="molecule type" value="Genomic_DNA"/>
</dbReference>
<sequence length="148" mass="15753">MALLALGAMMAPPPGGSSARADMVNGARGIQAAPDPAILSVITTQLDAFRIGDRMTAYDQAAPFIQRKFPDADNFMDMVVRGYAPLIAPRSTDFLPPEPGPDGRVVQPMALLDAEGRGWIARYIMERQADGGWKIAGCRLEKAPAAAV</sequence>
<comment type="caution">
    <text evidence="1">The sequence shown here is derived from an EMBL/GenBank/DDBJ whole genome shotgun (WGS) entry which is preliminary data.</text>
</comment>